<dbReference type="Proteomes" id="UP001321018">
    <property type="component" value="Unassembled WGS sequence"/>
</dbReference>
<dbReference type="EMBL" id="JAOPKA010000003">
    <property type="protein sequence ID" value="MCU4741076.1"/>
    <property type="molecule type" value="Genomic_DNA"/>
</dbReference>
<dbReference type="PANTHER" id="PTHR46708">
    <property type="entry name" value="TENASCIN"/>
    <property type="match status" value="1"/>
</dbReference>
<feature type="region of interest" description="Disordered" evidence="2">
    <location>
        <begin position="285"/>
        <end position="304"/>
    </location>
</feature>
<dbReference type="Gene3D" id="2.60.40.10">
    <property type="entry name" value="Immunoglobulins"/>
    <property type="match status" value="1"/>
</dbReference>
<keyword evidence="1" id="KW-0677">Repeat</keyword>
<dbReference type="NCBIfam" id="TIGR01409">
    <property type="entry name" value="TAT_signal_seq"/>
    <property type="match status" value="1"/>
</dbReference>
<gene>
    <name evidence="4" type="ORF">OB960_06645</name>
</gene>
<dbReference type="InterPro" id="IPR006311">
    <property type="entry name" value="TAT_signal"/>
</dbReference>
<dbReference type="InterPro" id="IPR050991">
    <property type="entry name" value="ECM_Regulatory_Proteins"/>
</dbReference>
<feature type="region of interest" description="Disordered" evidence="2">
    <location>
        <begin position="376"/>
        <end position="410"/>
    </location>
</feature>
<comment type="caution">
    <text evidence="4">The sequence shown here is derived from an EMBL/GenBank/DDBJ whole genome shotgun (WGS) entry which is preliminary data.</text>
</comment>
<dbReference type="InterPro" id="IPR003961">
    <property type="entry name" value="FN3_dom"/>
</dbReference>
<feature type="domain" description="Fibronectin type-III" evidence="3">
    <location>
        <begin position="301"/>
        <end position="381"/>
    </location>
</feature>
<feature type="region of interest" description="Disordered" evidence="2">
    <location>
        <begin position="1"/>
        <end position="24"/>
    </location>
</feature>
<evidence type="ECO:0000259" key="3">
    <source>
        <dbReference type="PROSITE" id="PS50853"/>
    </source>
</evidence>
<dbReference type="PROSITE" id="PS00018">
    <property type="entry name" value="EF_HAND_1"/>
    <property type="match status" value="1"/>
</dbReference>
<dbReference type="InterPro" id="IPR013319">
    <property type="entry name" value="GH11/12"/>
</dbReference>
<dbReference type="PANTHER" id="PTHR46708:SF2">
    <property type="entry name" value="FIBRONECTIN TYPE-III DOMAIN-CONTAINING PROTEIN"/>
    <property type="match status" value="1"/>
</dbReference>
<dbReference type="PROSITE" id="PS51318">
    <property type="entry name" value="TAT"/>
    <property type="match status" value="1"/>
</dbReference>
<evidence type="ECO:0000313" key="5">
    <source>
        <dbReference type="Proteomes" id="UP001321018"/>
    </source>
</evidence>
<dbReference type="SMART" id="SM00060">
    <property type="entry name" value="FN3"/>
    <property type="match status" value="1"/>
</dbReference>
<reference evidence="4" key="1">
    <citation type="submission" date="2022-09" db="EMBL/GenBank/DDBJ databases">
        <title>Enrichment on poylsaccharides allowed isolation of novel metabolic and taxonomic groups of Haloarchaea.</title>
        <authorList>
            <person name="Sorokin D.Y."/>
            <person name="Elcheninov A.G."/>
            <person name="Khizhniak T.V."/>
            <person name="Kolganova T.V."/>
            <person name="Kublanov I.V."/>
        </authorList>
    </citation>
    <scope>NUCLEOTIDE SEQUENCE</scope>
    <source>
        <strain evidence="4">AArc-xg1-1</strain>
    </source>
</reference>
<dbReference type="InterPro" id="IPR019546">
    <property type="entry name" value="TAT_signal_bac_arc"/>
</dbReference>
<evidence type="ECO:0000313" key="4">
    <source>
        <dbReference type="EMBL" id="MCU4741076.1"/>
    </source>
</evidence>
<proteinExistence type="predicted"/>
<dbReference type="InterPro" id="IPR018247">
    <property type="entry name" value="EF_Hand_1_Ca_BS"/>
</dbReference>
<dbReference type="RefSeq" id="WP_338002911.1">
    <property type="nucleotide sequence ID" value="NZ_JAOPKA010000003.1"/>
</dbReference>
<dbReference type="PROSITE" id="PS50853">
    <property type="entry name" value="FN3"/>
    <property type="match status" value="1"/>
</dbReference>
<sequence length="457" mass="49190">MNGSNRESEQSTETKTTDKSDRTVPLSRRGFLRTSAATGVSALALGASGLAAGQDAEACELWDEIEVGGGDFILFNNKWGMEDSEQCIWRNDDGSYGYDFTAVGSGINYPQVFLGTRPWGEDTGVPEFPIERGDVDELVMEFDVDVNISGGEWNLAEEWWLMDGQPDPENAPDTHEIMLVLDSENHSHGGVIEHDVFTDQFGNSIDYWARPGGGTDADFHVFRLAEPSTTGRVDLKPILEFMTDRQGVSEDLLLSGIELGNEYWAGTQGDVTYNQFDVTINGTTYTSGSDAGSGGPTTPTAPADQWTNEVTETSIEIGWDSVAEADAYRIYLDGTLEEETSSTTATITGLSPDTSYEIGIAAVANGDASDVVTTTVNTDAGDDPDGPPSIDGTQPADTTGDGLHNDFTGSGQTTTTDVNVFFENVDNPDVADYPQYYDFDGNGQVSVTDVVELFESI</sequence>
<dbReference type="Gene3D" id="2.60.120.180">
    <property type="match status" value="1"/>
</dbReference>
<dbReference type="CDD" id="cd00063">
    <property type="entry name" value="FN3"/>
    <property type="match status" value="1"/>
</dbReference>
<dbReference type="InterPro" id="IPR013320">
    <property type="entry name" value="ConA-like_dom_sf"/>
</dbReference>
<evidence type="ECO:0000256" key="1">
    <source>
        <dbReference type="ARBA" id="ARBA00022737"/>
    </source>
</evidence>
<evidence type="ECO:0000256" key="2">
    <source>
        <dbReference type="SAM" id="MobiDB-lite"/>
    </source>
</evidence>
<dbReference type="AlphaFoldDB" id="A0AAP2YXB2"/>
<organism evidence="4 5">
    <name type="scientific">Natronoglomus mannanivorans</name>
    <dbReference type="NCBI Taxonomy" id="2979990"/>
    <lineage>
        <taxon>Archaea</taxon>
        <taxon>Methanobacteriati</taxon>
        <taxon>Methanobacteriota</taxon>
        <taxon>Stenosarchaea group</taxon>
        <taxon>Halobacteria</taxon>
        <taxon>Halobacteriales</taxon>
        <taxon>Natrialbaceae</taxon>
        <taxon>Natronoglomus</taxon>
    </lineage>
</organism>
<dbReference type="Pfam" id="PF00041">
    <property type="entry name" value="fn3"/>
    <property type="match status" value="1"/>
</dbReference>
<dbReference type="SUPFAM" id="SSF49265">
    <property type="entry name" value="Fibronectin type III"/>
    <property type="match status" value="1"/>
</dbReference>
<dbReference type="GO" id="GO:0004553">
    <property type="term" value="F:hydrolase activity, hydrolyzing O-glycosyl compounds"/>
    <property type="evidence" value="ECO:0007669"/>
    <property type="project" value="InterPro"/>
</dbReference>
<accession>A0AAP2YXB2</accession>
<dbReference type="SUPFAM" id="SSF49899">
    <property type="entry name" value="Concanavalin A-like lectins/glucanases"/>
    <property type="match status" value="1"/>
</dbReference>
<dbReference type="InterPro" id="IPR036116">
    <property type="entry name" value="FN3_sf"/>
</dbReference>
<dbReference type="InterPro" id="IPR013783">
    <property type="entry name" value="Ig-like_fold"/>
</dbReference>
<name>A0AAP2YXB2_9EURY</name>
<protein>
    <submittedName>
        <fullName evidence="4">Twin-arginine translocation signal domain-containing protein</fullName>
    </submittedName>
</protein>